<dbReference type="RefSeq" id="XP_016585519.1">
    <property type="nucleotide sequence ID" value="XM_016731504.1"/>
</dbReference>
<dbReference type="EMBL" id="AXCR01000010">
    <property type="protein sequence ID" value="KJR82843.1"/>
    <property type="molecule type" value="Genomic_DNA"/>
</dbReference>
<proteinExistence type="predicted"/>
<dbReference type="AlphaFoldDB" id="A0A0F2LZF9"/>
<reference evidence="1 2" key="1">
    <citation type="journal article" date="2014" name="BMC Genomics">
        <title>Comparative genomics of the major fungal agents of human and animal Sporotrichosis: Sporothrix schenckii and Sporothrix brasiliensis.</title>
        <authorList>
            <person name="Teixeira M.M."/>
            <person name="de Almeida L.G."/>
            <person name="Kubitschek-Barreira P."/>
            <person name="Alves F.L."/>
            <person name="Kioshima E.S."/>
            <person name="Abadio A.K."/>
            <person name="Fernandes L."/>
            <person name="Derengowski L.S."/>
            <person name="Ferreira K.S."/>
            <person name="Souza R.C."/>
            <person name="Ruiz J.C."/>
            <person name="de Andrade N.C."/>
            <person name="Paes H.C."/>
            <person name="Nicola A.M."/>
            <person name="Albuquerque P."/>
            <person name="Gerber A.L."/>
            <person name="Martins V.P."/>
            <person name="Peconick L.D."/>
            <person name="Neto A.V."/>
            <person name="Chaucanez C.B."/>
            <person name="Silva P.A."/>
            <person name="Cunha O.L."/>
            <person name="de Oliveira F.F."/>
            <person name="dos Santos T.C."/>
            <person name="Barros A.L."/>
            <person name="Soares M.A."/>
            <person name="de Oliveira L.M."/>
            <person name="Marini M.M."/>
            <person name="Villalobos-Duno H."/>
            <person name="Cunha M.M."/>
            <person name="de Hoog S."/>
            <person name="da Silveira J.F."/>
            <person name="Henrissat B."/>
            <person name="Nino-Vega G.A."/>
            <person name="Cisalpino P.S."/>
            <person name="Mora-Montes H.M."/>
            <person name="Almeida S.R."/>
            <person name="Stajich J.E."/>
            <person name="Lopes-Bezerra L.M."/>
            <person name="Vasconcelos A.T."/>
            <person name="Felipe M.S."/>
        </authorList>
    </citation>
    <scope>NUCLEOTIDE SEQUENCE [LARGE SCALE GENOMIC DNA]</scope>
    <source>
        <strain evidence="1 2">1099-18</strain>
    </source>
</reference>
<comment type="caution">
    <text evidence="1">The sequence shown here is derived from an EMBL/GenBank/DDBJ whole genome shotgun (WGS) entry which is preliminary data.</text>
</comment>
<protein>
    <submittedName>
        <fullName evidence="1">Uncharacterized protein</fullName>
    </submittedName>
</protein>
<dbReference type="Proteomes" id="UP000033710">
    <property type="component" value="Unassembled WGS sequence"/>
</dbReference>
<evidence type="ECO:0000313" key="1">
    <source>
        <dbReference type="EMBL" id="KJR82843.1"/>
    </source>
</evidence>
<dbReference type="KEGG" id="ssck:SPSK_04706"/>
<organism evidence="1 2">
    <name type="scientific">Sporothrix schenckii 1099-18</name>
    <dbReference type="NCBI Taxonomy" id="1397361"/>
    <lineage>
        <taxon>Eukaryota</taxon>
        <taxon>Fungi</taxon>
        <taxon>Dikarya</taxon>
        <taxon>Ascomycota</taxon>
        <taxon>Pezizomycotina</taxon>
        <taxon>Sordariomycetes</taxon>
        <taxon>Sordariomycetidae</taxon>
        <taxon>Ophiostomatales</taxon>
        <taxon>Ophiostomataceae</taxon>
        <taxon>Sporothrix</taxon>
    </lineage>
</organism>
<evidence type="ECO:0000313" key="2">
    <source>
        <dbReference type="Proteomes" id="UP000033710"/>
    </source>
</evidence>
<accession>A0A0F2LZF9</accession>
<dbReference type="GeneID" id="27666781"/>
<reference evidence="1 2" key="2">
    <citation type="journal article" date="2015" name="Eukaryot. Cell">
        <title>Asexual propagation of a virulent clone complex in a human and feline outbreak of sporotrichosis.</title>
        <authorList>
            <person name="Teixeira Mde M."/>
            <person name="Rodrigues A.M."/>
            <person name="Tsui C.K."/>
            <person name="de Almeida L.G."/>
            <person name="Van Diepeningen A.D."/>
            <person name="van den Ende B.G."/>
            <person name="Fernandes G.F."/>
            <person name="Kano R."/>
            <person name="Hamelin R.C."/>
            <person name="Lopes-Bezerra L.M."/>
            <person name="Vasconcelos A.T."/>
            <person name="de Hoog S."/>
            <person name="de Camargo Z.P."/>
            <person name="Felipe M.S."/>
        </authorList>
    </citation>
    <scope>NUCLEOTIDE SEQUENCE [LARGE SCALE GENOMIC DNA]</scope>
    <source>
        <strain evidence="1 2">1099-18</strain>
    </source>
</reference>
<name>A0A0F2LZF9_SPOSC</name>
<sequence length="105" mass="11855">MAKQWGQKLEYGIKQEGKKQIERGKTAAVPSVWAKEGANGCWMRNGQRRVSLFQKGPETDWKTFSRLWLALHSAEHIAKTVPLGMAHTGGGVQEWQRDTADYSVQ</sequence>
<dbReference type="VEuPathDB" id="FungiDB:SPSK_04706"/>
<gene>
    <name evidence="1" type="ORF">SPSK_04706</name>
</gene>